<dbReference type="EMBL" id="CAUYUJ010010002">
    <property type="protein sequence ID" value="CAK0828351.1"/>
    <property type="molecule type" value="Genomic_DNA"/>
</dbReference>
<feature type="compositionally biased region" description="Basic residues" evidence="1">
    <location>
        <begin position="474"/>
        <end position="490"/>
    </location>
</feature>
<feature type="compositionally biased region" description="Polar residues" evidence="1">
    <location>
        <begin position="520"/>
        <end position="529"/>
    </location>
</feature>
<comment type="caution">
    <text evidence="2">The sequence shown here is derived from an EMBL/GenBank/DDBJ whole genome shotgun (WGS) entry which is preliminary data.</text>
</comment>
<feature type="compositionally biased region" description="Low complexity" evidence="1">
    <location>
        <begin position="360"/>
        <end position="404"/>
    </location>
</feature>
<feature type="region of interest" description="Disordered" evidence="1">
    <location>
        <begin position="520"/>
        <end position="539"/>
    </location>
</feature>
<evidence type="ECO:0000313" key="2">
    <source>
        <dbReference type="EMBL" id="CAK0828351.1"/>
    </source>
</evidence>
<feature type="compositionally biased region" description="Basic residues" evidence="1">
    <location>
        <begin position="437"/>
        <end position="446"/>
    </location>
</feature>
<feature type="region of interest" description="Disordered" evidence="1">
    <location>
        <begin position="437"/>
        <end position="503"/>
    </location>
</feature>
<name>A0ABN9SEM3_9DINO</name>
<feature type="region of interest" description="Disordered" evidence="1">
    <location>
        <begin position="325"/>
        <end position="404"/>
    </location>
</feature>
<feature type="compositionally biased region" description="Low complexity" evidence="1">
    <location>
        <begin position="325"/>
        <end position="340"/>
    </location>
</feature>
<feature type="compositionally biased region" description="Acidic residues" evidence="1">
    <location>
        <begin position="455"/>
        <end position="467"/>
    </location>
</feature>
<protein>
    <submittedName>
        <fullName evidence="2">Uncharacterized protein</fullName>
    </submittedName>
</protein>
<feature type="non-terminal residue" evidence="2">
    <location>
        <position position="539"/>
    </location>
</feature>
<sequence>MSQTLMARIGAVRLLLQDMTGSPRHGSISQVQANALETLVARNKQVFLTTRRRVNWHGHRGLNVLQALAPSAHGPMGPARQRAKSQNFLALMNHVAAAGWDRLLEEGVPPSAVQTMLAQRIIRLGGGVHAGEFSLKLANSACVLIAVPDRVETMSYYGKKKYFDNFKTAYHRVAEMSSRPSAYMLELPQTPQDLLASFPTVYHAAFSAKPGGGLAACPLDMRLLRDLEASYRHRGAAPACSDRASGAASQELATRAPPNQMEQYMQQQMQQMTQMTQMMPMAFGAAAGSVRGGQSAAPTGGGELLDNLSVFGANRRLGRHPALAATGAARAGSSDASASLPQAAAPTAGSQRAGPPNVTSSAEGSQQIAASAAAPPTQPQPIVASAAAPPTQSQPIAASAAASAPPAAEPAVELARPLRMDIETQVEVAMNMMLHKKNTKQAKKRPAACQAADEREQENEDGEQEEVGDQRSSPKARGRPKVKTAAKPKAKPKDAATTTPMSKPKVQALISDIVAWTSSDGSVNKNTFASRMYSRAKKR</sequence>
<evidence type="ECO:0000256" key="1">
    <source>
        <dbReference type="SAM" id="MobiDB-lite"/>
    </source>
</evidence>
<organism evidence="2 3">
    <name type="scientific">Prorocentrum cordatum</name>
    <dbReference type="NCBI Taxonomy" id="2364126"/>
    <lineage>
        <taxon>Eukaryota</taxon>
        <taxon>Sar</taxon>
        <taxon>Alveolata</taxon>
        <taxon>Dinophyceae</taxon>
        <taxon>Prorocentrales</taxon>
        <taxon>Prorocentraceae</taxon>
        <taxon>Prorocentrum</taxon>
    </lineage>
</organism>
<reference evidence="2" key="1">
    <citation type="submission" date="2023-10" db="EMBL/GenBank/DDBJ databases">
        <authorList>
            <person name="Chen Y."/>
            <person name="Shah S."/>
            <person name="Dougan E. K."/>
            <person name="Thang M."/>
            <person name="Chan C."/>
        </authorList>
    </citation>
    <scope>NUCLEOTIDE SEQUENCE [LARGE SCALE GENOMIC DNA]</scope>
</reference>
<evidence type="ECO:0000313" key="3">
    <source>
        <dbReference type="Proteomes" id="UP001189429"/>
    </source>
</evidence>
<gene>
    <name evidence="2" type="ORF">PCOR1329_LOCUS27587</name>
</gene>
<proteinExistence type="predicted"/>
<accession>A0ABN9SEM3</accession>
<dbReference type="Proteomes" id="UP001189429">
    <property type="component" value="Unassembled WGS sequence"/>
</dbReference>
<keyword evidence="3" id="KW-1185">Reference proteome</keyword>
<feature type="region of interest" description="Disordered" evidence="1">
    <location>
        <begin position="238"/>
        <end position="258"/>
    </location>
</feature>